<keyword evidence="6" id="KW-0168">Coated pit</keyword>
<proteinExistence type="inferred from homology"/>
<gene>
    <name evidence="9" type="ORF">GH714_017201</name>
</gene>
<dbReference type="EMBL" id="JAAGAX010000008">
    <property type="protein sequence ID" value="KAF2306374.1"/>
    <property type="molecule type" value="Genomic_DNA"/>
</dbReference>
<comment type="caution">
    <text evidence="9">The sequence shown here is derived from an EMBL/GenBank/DDBJ whole genome shotgun (WGS) entry which is preliminary data.</text>
</comment>
<feature type="compositionally biased region" description="Basic and acidic residues" evidence="8">
    <location>
        <begin position="136"/>
        <end position="155"/>
    </location>
</feature>
<feature type="region of interest" description="Disordered" evidence="8">
    <location>
        <begin position="129"/>
        <end position="160"/>
    </location>
</feature>
<evidence type="ECO:0000313" key="10">
    <source>
        <dbReference type="Proteomes" id="UP000467840"/>
    </source>
</evidence>
<evidence type="ECO:0000313" key="9">
    <source>
        <dbReference type="EMBL" id="KAF2306374.1"/>
    </source>
</evidence>
<evidence type="ECO:0000256" key="6">
    <source>
        <dbReference type="ARBA" id="ARBA00023176"/>
    </source>
</evidence>
<evidence type="ECO:0000256" key="3">
    <source>
        <dbReference type="ARBA" id="ARBA00004277"/>
    </source>
</evidence>
<evidence type="ECO:0000256" key="4">
    <source>
        <dbReference type="ARBA" id="ARBA00005263"/>
    </source>
</evidence>
<dbReference type="GO" id="GO:0030130">
    <property type="term" value="C:clathrin coat of trans-Golgi network vesicle"/>
    <property type="evidence" value="ECO:0007669"/>
    <property type="project" value="InterPro"/>
</dbReference>
<dbReference type="PANTHER" id="PTHR10639:SF40">
    <property type="entry name" value="CLATHRIN LIGHT CHAIN"/>
    <property type="match status" value="1"/>
</dbReference>
<evidence type="ECO:0000256" key="2">
    <source>
        <dbReference type="ARBA" id="ARBA00004180"/>
    </source>
</evidence>
<sequence>MFEVHPKTTGEILTHANHCGWEERSRESCLRSPAHSVISRDSPSLLAPSRNLTEVLERLTVRSRGLQHRCSQRTVLRRESGEGALLTVLSYWQYAIRLEEDEKDKEMLQQMTEEAEEYKGEFYRKRQLTIKKNKASNREKEKPKPPPSAERETDAKAAAPIATATLNNAISTKAAAAPEAVAAA</sequence>
<comment type="subcellular location">
    <subcellularLocation>
        <location evidence="2">Cytoplasmic vesicle membrane</location>
        <topology evidence="2">Peripheral membrane protein</topology>
        <orientation evidence="2">Cytoplasmic side</orientation>
    </subcellularLocation>
    <subcellularLocation>
        <location evidence="3">Membrane</location>
        <location evidence="3">Coated pit</location>
        <topology evidence="3">Peripheral membrane protein</topology>
        <orientation evidence="3">Cytoplasmic side</orientation>
    </subcellularLocation>
</comment>
<evidence type="ECO:0000256" key="7">
    <source>
        <dbReference type="ARBA" id="ARBA00023329"/>
    </source>
</evidence>
<dbReference type="AlphaFoldDB" id="A0A6A6LZB7"/>
<dbReference type="InterPro" id="IPR000996">
    <property type="entry name" value="Clathrin_L-chain"/>
</dbReference>
<dbReference type="GO" id="GO:0030132">
    <property type="term" value="C:clathrin coat of coated pit"/>
    <property type="evidence" value="ECO:0007669"/>
    <property type="project" value="InterPro"/>
</dbReference>
<evidence type="ECO:0000256" key="1">
    <source>
        <dbReference type="ARBA" id="ARBA00003913"/>
    </source>
</evidence>
<comment type="similarity">
    <text evidence="4">Belongs to the clathrin light chain family.</text>
</comment>
<dbReference type="GO" id="GO:0072583">
    <property type="term" value="P:clathrin-dependent endocytosis"/>
    <property type="evidence" value="ECO:0007669"/>
    <property type="project" value="TreeGrafter"/>
</dbReference>
<dbReference type="Proteomes" id="UP000467840">
    <property type="component" value="Chromosome 9"/>
</dbReference>
<dbReference type="PANTHER" id="PTHR10639">
    <property type="entry name" value="CLATHRIN LIGHT CHAIN"/>
    <property type="match status" value="1"/>
</dbReference>
<comment type="function">
    <text evidence="1">Clathrin is the major protein of the polyhedral coat of coated pits and vesicles.</text>
</comment>
<keyword evidence="5" id="KW-0472">Membrane</keyword>
<keyword evidence="7" id="KW-0968">Cytoplasmic vesicle</keyword>
<evidence type="ECO:0000256" key="5">
    <source>
        <dbReference type="ARBA" id="ARBA00023136"/>
    </source>
</evidence>
<evidence type="ECO:0000256" key="8">
    <source>
        <dbReference type="SAM" id="MobiDB-lite"/>
    </source>
</evidence>
<reference evidence="9 10" key="1">
    <citation type="journal article" date="2020" name="Mol. Plant">
        <title>The Chromosome-Based Rubber Tree Genome Provides New Insights into Spurge Genome Evolution and Rubber Biosynthesis.</title>
        <authorList>
            <person name="Liu J."/>
            <person name="Shi C."/>
            <person name="Shi C.C."/>
            <person name="Li W."/>
            <person name="Zhang Q.J."/>
            <person name="Zhang Y."/>
            <person name="Li K."/>
            <person name="Lu H.F."/>
            <person name="Shi C."/>
            <person name="Zhu S.T."/>
            <person name="Xiao Z.Y."/>
            <person name="Nan H."/>
            <person name="Yue Y."/>
            <person name="Zhu X.G."/>
            <person name="Wu Y."/>
            <person name="Hong X.N."/>
            <person name="Fan G.Y."/>
            <person name="Tong Y."/>
            <person name="Zhang D."/>
            <person name="Mao C.L."/>
            <person name="Liu Y.L."/>
            <person name="Hao S.J."/>
            <person name="Liu W.Q."/>
            <person name="Lv M.Q."/>
            <person name="Zhang H.B."/>
            <person name="Liu Y."/>
            <person name="Hu-Tang G.R."/>
            <person name="Wang J.P."/>
            <person name="Wang J.H."/>
            <person name="Sun Y.H."/>
            <person name="Ni S.B."/>
            <person name="Chen W.B."/>
            <person name="Zhang X.C."/>
            <person name="Jiao Y.N."/>
            <person name="Eichler E.E."/>
            <person name="Li G.H."/>
            <person name="Liu X."/>
            <person name="Gao L.Z."/>
        </authorList>
    </citation>
    <scope>NUCLEOTIDE SEQUENCE [LARGE SCALE GENOMIC DNA]</scope>
    <source>
        <strain evidence="10">cv. GT1</strain>
        <tissue evidence="9">Leaf</tissue>
    </source>
</reference>
<accession>A0A6A6LZB7</accession>
<dbReference type="GO" id="GO:0006886">
    <property type="term" value="P:intracellular protein transport"/>
    <property type="evidence" value="ECO:0007669"/>
    <property type="project" value="InterPro"/>
</dbReference>
<name>A0A6A6LZB7_HEVBR</name>
<keyword evidence="10" id="KW-1185">Reference proteome</keyword>
<dbReference type="GO" id="GO:0032050">
    <property type="term" value="F:clathrin heavy chain binding"/>
    <property type="evidence" value="ECO:0007669"/>
    <property type="project" value="TreeGrafter"/>
</dbReference>
<dbReference type="GO" id="GO:0005198">
    <property type="term" value="F:structural molecule activity"/>
    <property type="evidence" value="ECO:0007669"/>
    <property type="project" value="InterPro"/>
</dbReference>
<organism evidence="9 10">
    <name type="scientific">Hevea brasiliensis</name>
    <name type="common">Para rubber tree</name>
    <name type="synonym">Siphonia brasiliensis</name>
    <dbReference type="NCBI Taxonomy" id="3981"/>
    <lineage>
        <taxon>Eukaryota</taxon>
        <taxon>Viridiplantae</taxon>
        <taxon>Streptophyta</taxon>
        <taxon>Embryophyta</taxon>
        <taxon>Tracheophyta</taxon>
        <taxon>Spermatophyta</taxon>
        <taxon>Magnoliopsida</taxon>
        <taxon>eudicotyledons</taxon>
        <taxon>Gunneridae</taxon>
        <taxon>Pentapetalae</taxon>
        <taxon>rosids</taxon>
        <taxon>fabids</taxon>
        <taxon>Malpighiales</taxon>
        <taxon>Euphorbiaceae</taxon>
        <taxon>Crotonoideae</taxon>
        <taxon>Micrandreae</taxon>
        <taxon>Hevea</taxon>
    </lineage>
</organism>
<protein>
    <submittedName>
        <fullName evidence="9">Uncharacterized protein</fullName>
    </submittedName>
</protein>